<dbReference type="NCBIfam" id="TIGR03936">
    <property type="entry name" value="sam_1_link_chp"/>
    <property type="match status" value="1"/>
</dbReference>
<accession>A0A6J7R1B8</accession>
<organism evidence="4">
    <name type="scientific">freshwater metagenome</name>
    <dbReference type="NCBI Taxonomy" id="449393"/>
    <lineage>
        <taxon>unclassified sequences</taxon>
        <taxon>metagenomes</taxon>
        <taxon>ecological metagenomes</taxon>
    </lineage>
</organism>
<dbReference type="EMBL" id="CAFBLT010000001">
    <property type="protein sequence ID" value="CAB4861646.1"/>
    <property type="molecule type" value="Genomic_DNA"/>
</dbReference>
<dbReference type="Pfam" id="PF10105">
    <property type="entry name" value="DUF2344"/>
    <property type="match status" value="1"/>
</dbReference>
<name>A0A6J7R1B8_9ZZZZ</name>
<evidence type="ECO:0000313" key="3">
    <source>
        <dbReference type="EMBL" id="CAB4861646.1"/>
    </source>
</evidence>
<gene>
    <name evidence="2" type="ORF">UFOPK3164_00860</name>
    <name evidence="3" type="ORF">UFOPK3427_00224</name>
    <name evidence="4" type="ORF">UFOPK4112_01017</name>
</gene>
<reference evidence="4" key="1">
    <citation type="submission" date="2020-05" db="EMBL/GenBank/DDBJ databases">
        <authorList>
            <person name="Chiriac C."/>
            <person name="Salcher M."/>
            <person name="Ghai R."/>
            <person name="Kavagutti S V."/>
        </authorList>
    </citation>
    <scope>NUCLEOTIDE SEQUENCE</scope>
</reference>
<evidence type="ECO:0000313" key="4">
    <source>
        <dbReference type="EMBL" id="CAB5022746.1"/>
    </source>
</evidence>
<protein>
    <submittedName>
        <fullName evidence="4">Unannotated protein</fullName>
    </submittedName>
</protein>
<evidence type="ECO:0000259" key="1">
    <source>
        <dbReference type="Pfam" id="PF10105"/>
    </source>
</evidence>
<dbReference type="EMBL" id="CAFBPM010000009">
    <property type="protein sequence ID" value="CAB5022746.1"/>
    <property type="molecule type" value="Genomic_DNA"/>
</dbReference>
<sequence>MHVVPERLRLRYTKTGRIRYTSQRDVARAWERALRRAKLPVAYSEGFSPRPLLSFSLALPTGCESQAEFTDIRFSSSSPVVSPFSVGEEWSQESLEIISKELGALLPEGLDVTASSALGGAEGSLQEEVTSCLWIVEVTGMSAAQGTERVEALLGAANVPIERERKGRQVTDDLRPSVLSLKSEGPGQRVGSIRLSAELATKPRGVRPAELLQGIDPTLRLVRASRQAQLIEFEGTYLEPLTEDGRLLGVTNPTTAKVGR</sequence>
<dbReference type="EMBL" id="CAFABE010000033">
    <property type="protein sequence ID" value="CAB4827543.1"/>
    <property type="molecule type" value="Genomic_DNA"/>
</dbReference>
<feature type="domain" description="DUF2344" evidence="1">
    <location>
        <begin position="7"/>
        <end position="192"/>
    </location>
</feature>
<dbReference type="InterPro" id="IPR018768">
    <property type="entry name" value="DUF2344"/>
</dbReference>
<dbReference type="AlphaFoldDB" id="A0A6J7R1B8"/>
<proteinExistence type="predicted"/>
<evidence type="ECO:0000313" key="2">
    <source>
        <dbReference type="EMBL" id="CAB4827543.1"/>
    </source>
</evidence>